<dbReference type="EMBL" id="FZNS01000017">
    <property type="protein sequence ID" value="SNS01300.1"/>
    <property type="molecule type" value="Genomic_DNA"/>
</dbReference>
<reference evidence="2" key="1">
    <citation type="submission" date="2017-06" db="EMBL/GenBank/DDBJ databases">
        <authorList>
            <person name="Varghese N."/>
            <person name="Submissions S."/>
        </authorList>
    </citation>
    <scope>NUCLEOTIDE SEQUENCE [LARGE SCALE GENOMIC DNA]</scope>
    <source>
        <strain evidence="2">DSM 28041</strain>
    </source>
</reference>
<organism evidence="1 2">
    <name type="scientific">Hymenobacter mucosus</name>
    <dbReference type="NCBI Taxonomy" id="1411120"/>
    <lineage>
        <taxon>Bacteria</taxon>
        <taxon>Pseudomonadati</taxon>
        <taxon>Bacteroidota</taxon>
        <taxon>Cytophagia</taxon>
        <taxon>Cytophagales</taxon>
        <taxon>Hymenobacteraceae</taxon>
        <taxon>Hymenobacter</taxon>
    </lineage>
</organism>
<name>A0A239B0G9_9BACT</name>
<evidence type="ECO:0000313" key="1">
    <source>
        <dbReference type="EMBL" id="SNS01300.1"/>
    </source>
</evidence>
<sequence length="203" mass="22499">MRAIDFVYLPAPNLHWPHWWALAMKHCIPLFILCALSWVPTYASSGVVTGPPARSAASASRNSELPAELRTAWLGSPLKRFRHLVPERRALPSHISYYTQSGESLTIGGYRVTGISYGFYKDQLCCIELRVLGQANCQGLYSLMARAYGPSRALTSSSQQWVNPQVSLLYTEMPKGYATVVLSSTTLVAQYRADFLVPINTAV</sequence>
<protein>
    <submittedName>
        <fullName evidence="1">Uncharacterized protein</fullName>
    </submittedName>
</protein>
<accession>A0A239B0G9</accession>
<evidence type="ECO:0000313" key="2">
    <source>
        <dbReference type="Proteomes" id="UP000198310"/>
    </source>
</evidence>
<gene>
    <name evidence="1" type="ORF">SAMN06269173_11711</name>
</gene>
<dbReference type="Proteomes" id="UP000198310">
    <property type="component" value="Unassembled WGS sequence"/>
</dbReference>
<proteinExistence type="predicted"/>
<keyword evidence="2" id="KW-1185">Reference proteome</keyword>
<dbReference type="AlphaFoldDB" id="A0A239B0G9"/>